<dbReference type="PROSITE" id="PS51078">
    <property type="entry name" value="ICLR_ED"/>
    <property type="match status" value="1"/>
</dbReference>
<dbReference type="Gene3D" id="1.10.10.10">
    <property type="entry name" value="Winged helix-like DNA-binding domain superfamily/Winged helix DNA-binding domain"/>
    <property type="match status" value="1"/>
</dbReference>
<dbReference type="PROSITE" id="PS51077">
    <property type="entry name" value="HTH_ICLR"/>
    <property type="match status" value="1"/>
</dbReference>
<dbReference type="PANTHER" id="PTHR30136">
    <property type="entry name" value="HELIX-TURN-HELIX TRANSCRIPTIONAL REGULATOR, ICLR FAMILY"/>
    <property type="match status" value="1"/>
</dbReference>
<dbReference type="PANTHER" id="PTHR30136:SF24">
    <property type="entry name" value="HTH-TYPE TRANSCRIPTIONAL REPRESSOR ALLR"/>
    <property type="match status" value="1"/>
</dbReference>
<evidence type="ECO:0000256" key="3">
    <source>
        <dbReference type="ARBA" id="ARBA00023163"/>
    </source>
</evidence>
<dbReference type="InterPro" id="IPR050707">
    <property type="entry name" value="HTH_MetabolicPath_Reg"/>
</dbReference>
<keyword evidence="7" id="KW-1185">Reference proteome</keyword>
<evidence type="ECO:0000256" key="2">
    <source>
        <dbReference type="ARBA" id="ARBA00023125"/>
    </source>
</evidence>
<dbReference type="Gene3D" id="3.30.450.40">
    <property type="match status" value="1"/>
</dbReference>
<evidence type="ECO:0000259" key="5">
    <source>
        <dbReference type="PROSITE" id="PS51078"/>
    </source>
</evidence>
<feature type="domain" description="IclR-ED" evidence="5">
    <location>
        <begin position="80"/>
        <end position="260"/>
    </location>
</feature>
<dbReference type="InterPro" id="IPR036390">
    <property type="entry name" value="WH_DNA-bd_sf"/>
</dbReference>
<gene>
    <name evidence="6" type="ORF">NQV15_03810</name>
</gene>
<dbReference type="InterPro" id="IPR036388">
    <property type="entry name" value="WH-like_DNA-bd_sf"/>
</dbReference>
<organism evidence="6 7">
    <name type="scientific">Aeromicrobium wangtongii</name>
    <dbReference type="NCBI Taxonomy" id="2969247"/>
    <lineage>
        <taxon>Bacteria</taxon>
        <taxon>Bacillati</taxon>
        <taxon>Actinomycetota</taxon>
        <taxon>Actinomycetes</taxon>
        <taxon>Propionibacteriales</taxon>
        <taxon>Nocardioidaceae</taxon>
        <taxon>Aeromicrobium</taxon>
    </lineage>
</organism>
<dbReference type="SUPFAM" id="SSF55781">
    <property type="entry name" value="GAF domain-like"/>
    <property type="match status" value="1"/>
</dbReference>
<dbReference type="EMBL" id="CP102173">
    <property type="protein sequence ID" value="UUP14451.1"/>
    <property type="molecule type" value="Genomic_DNA"/>
</dbReference>
<dbReference type="SMART" id="SM00346">
    <property type="entry name" value="HTH_ICLR"/>
    <property type="match status" value="1"/>
</dbReference>
<keyword evidence="3" id="KW-0804">Transcription</keyword>
<evidence type="ECO:0000256" key="1">
    <source>
        <dbReference type="ARBA" id="ARBA00023015"/>
    </source>
</evidence>
<proteinExistence type="predicted"/>
<dbReference type="SUPFAM" id="SSF46785">
    <property type="entry name" value="Winged helix' DNA-binding domain"/>
    <property type="match status" value="1"/>
</dbReference>
<dbReference type="InterPro" id="IPR029016">
    <property type="entry name" value="GAF-like_dom_sf"/>
</dbReference>
<sequence>MTQASEHVTAVPRSTGGVQSVQRALDLVEIVAAGGGQMAIGEIAAGSDIPLPTIHRLLKTLIERGYMRQLPNRRYALGYRLVPLGIAAGATVGANAQSVLAGLVDQLGESANLAVLSGDHAEYVAQVPSRHSMRMFTEVGRRVELHCTGVGKALLAQLDSAQVQAIVRRVGMPAYTPHTITDEVALGASLAAVRERGFSIDQEEQELGVRCVAVPIPTGTASWMAISVSGPLGRMTDEVVDRAVPLLRQAAATLAADLTGSLNSNR</sequence>
<dbReference type="RefSeq" id="WP_232398276.1">
    <property type="nucleotide sequence ID" value="NZ_CP102173.1"/>
</dbReference>
<dbReference type="Pfam" id="PF09339">
    <property type="entry name" value="HTH_IclR"/>
    <property type="match status" value="1"/>
</dbReference>
<dbReference type="InterPro" id="IPR014757">
    <property type="entry name" value="Tscrpt_reg_IclR_C"/>
</dbReference>
<evidence type="ECO:0000313" key="7">
    <source>
        <dbReference type="Proteomes" id="UP001316184"/>
    </source>
</evidence>
<dbReference type="Proteomes" id="UP001316184">
    <property type="component" value="Chromosome"/>
</dbReference>
<evidence type="ECO:0000313" key="6">
    <source>
        <dbReference type="EMBL" id="UUP14451.1"/>
    </source>
</evidence>
<reference evidence="6 7" key="1">
    <citation type="submission" date="2022-08" db="EMBL/GenBank/DDBJ databases">
        <title>novel species in genus Aeromicrobium.</title>
        <authorList>
            <person name="Ye L."/>
        </authorList>
    </citation>
    <scope>NUCLEOTIDE SEQUENCE [LARGE SCALE GENOMIC DNA]</scope>
    <source>
        <strain evidence="7">zg-Y1379</strain>
    </source>
</reference>
<dbReference type="Pfam" id="PF01614">
    <property type="entry name" value="IclR_C"/>
    <property type="match status" value="1"/>
</dbReference>
<protein>
    <submittedName>
        <fullName evidence="6">IclR family transcriptional regulator</fullName>
    </submittedName>
</protein>
<dbReference type="InterPro" id="IPR005471">
    <property type="entry name" value="Tscrpt_reg_IclR_N"/>
</dbReference>
<evidence type="ECO:0000259" key="4">
    <source>
        <dbReference type="PROSITE" id="PS51077"/>
    </source>
</evidence>
<accession>A0ABY5MBH2</accession>
<keyword evidence="2" id="KW-0238">DNA-binding</keyword>
<name>A0ABY5MBH2_9ACTN</name>
<keyword evidence="1" id="KW-0805">Transcription regulation</keyword>
<feature type="domain" description="HTH iclR-type" evidence="4">
    <location>
        <begin position="18"/>
        <end position="79"/>
    </location>
</feature>